<dbReference type="NCBIfam" id="NF006450">
    <property type="entry name" value="PRK08776.1"/>
    <property type="match status" value="1"/>
</dbReference>
<dbReference type="InterPro" id="IPR000277">
    <property type="entry name" value="Cys/Met-Metab_PyrdxlP-dep_enz"/>
</dbReference>
<dbReference type="GO" id="GO:0004123">
    <property type="term" value="F:cystathionine gamma-lyase activity"/>
    <property type="evidence" value="ECO:0007669"/>
    <property type="project" value="TreeGrafter"/>
</dbReference>
<dbReference type="PIRSF" id="PIRSF001434">
    <property type="entry name" value="CGS"/>
    <property type="match status" value="1"/>
</dbReference>
<sequence>MRVFALGVFFFFFKQEEGIGVPKEPGGPGDGKKSQAHDAPGAPPPTAAVRAGIDSDTAYGAVTPPIVLSSNFSFDGFGNKRQYDYTRSGNPTRDLLGEALAELEGGAGGVVTATGMGAINLVLAAVLQPGDRLVVPHDAYGGSWRLFNALAAKGHFELITADLTDPRSLADALGRSPKLVLIETPSNPLLRITDLRFVIDAAHKAGALAAVDNTFLSPALQKPLALGADLVIHSTTKYVNGHSDVVGGAVVARRDELHQQLTWWANALGLTGSPFDSFLTLRGLRTLDARMRVHQENAAAVVALLDGHAAVEKVYFPGLESHPGHAVAARQQSGFGAMLSFELKGGVDAVRAFVDSLRWFTLAESLGGVESLVAHPATMTHAAMSPEARAQAGIRDGLLRLSIGIEAADDLLEDVAAGLHAAELAVADAGRKRVDA</sequence>
<dbReference type="GO" id="GO:0019343">
    <property type="term" value="P:cysteine biosynthetic process via cystathionine"/>
    <property type="evidence" value="ECO:0007669"/>
    <property type="project" value="TreeGrafter"/>
</dbReference>
<name>A0A7V8GK27_9GAMM</name>
<evidence type="ECO:0000313" key="6">
    <source>
        <dbReference type="EMBL" id="KAF1684597.1"/>
    </source>
</evidence>
<gene>
    <name evidence="6" type="primary">metB</name>
    <name evidence="6" type="ORF">B1992_14915</name>
</gene>
<dbReference type="InterPro" id="IPR011821">
    <property type="entry name" value="O_succ_thio_ly"/>
</dbReference>
<dbReference type="GO" id="GO:0003962">
    <property type="term" value="F:cystathionine gamma-synthase activity"/>
    <property type="evidence" value="ECO:0007669"/>
    <property type="project" value="TreeGrafter"/>
</dbReference>
<keyword evidence="7" id="KW-1185">Reference proteome</keyword>
<dbReference type="SUPFAM" id="SSF53383">
    <property type="entry name" value="PLP-dependent transferases"/>
    <property type="match status" value="1"/>
</dbReference>
<dbReference type="NCBIfam" id="TIGR02080">
    <property type="entry name" value="O_succ_thio_ly"/>
    <property type="match status" value="1"/>
</dbReference>
<dbReference type="CDD" id="cd00614">
    <property type="entry name" value="CGS_like"/>
    <property type="match status" value="1"/>
</dbReference>
<dbReference type="EMBL" id="MWIP01000029">
    <property type="protein sequence ID" value="KAF1684597.1"/>
    <property type="molecule type" value="Genomic_DNA"/>
</dbReference>
<dbReference type="InterPro" id="IPR015422">
    <property type="entry name" value="PyrdxlP-dep_Trfase_small"/>
</dbReference>
<feature type="region of interest" description="Disordered" evidence="5">
    <location>
        <begin position="21"/>
        <end position="46"/>
    </location>
</feature>
<comment type="caution">
    <text evidence="6">The sequence shown here is derived from an EMBL/GenBank/DDBJ whole genome shotgun (WGS) entry which is preliminary data.</text>
</comment>
<dbReference type="FunFam" id="3.40.640.10:FF:000038">
    <property type="entry name" value="Cystathionine gamma-synthase"/>
    <property type="match status" value="1"/>
</dbReference>
<evidence type="ECO:0000256" key="2">
    <source>
        <dbReference type="ARBA" id="ARBA00022898"/>
    </source>
</evidence>
<dbReference type="GO" id="GO:0030170">
    <property type="term" value="F:pyridoxal phosphate binding"/>
    <property type="evidence" value="ECO:0007669"/>
    <property type="project" value="InterPro"/>
</dbReference>
<accession>A0A7V8GK27</accession>
<evidence type="ECO:0000256" key="5">
    <source>
        <dbReference type="SAM" id="MobiDB-lite"/>
    </source>
</evidence>
<feature type="modified residue" description="N6-(pyridoxal phosphate)lysine" evidence="3">
    <location>
        <position position="237"/>
    </location>
</feature>
<keyword evidence="2 3" id="KW-0663">Pyridoxal phosphate</keyword>
<dbReference type="PANTHER" id="PTHR11808:SF75">
    <property type="entry name" value="CYSTATHIONINE GAMMA-SYNTHASE"/>
    <property type="match status" value="1"/>
</dbReference>
<dbReference type="GO" id="GO:0019346">
    <property type="term" value="P:transsulfuration"/>
    <property type="evidence" value="ECO:0007669"/>
    <property type="project" value="InterPro"/>
</dbReference>
<protein>
    <submittedName>
        <fullName evidence="6">O-succinylhomoserine (Thiol)-lyase</fullName>
    </submittedName>
</protein>
<comment type="similarity">
    <text evidence="4">Belongs to the trans-sulfuration enzymes family.</text>
</comment>
<evidence type="ECO:0000313" key="7">
    <source>
        <dbReference type="Proteomes" id="UP000462066"/>
    </source>
</evidence>
<organism evidence="6 7">
    <name type="scientific">Pseudoxanthomonas broegbernensis</name>
    <dbReference type="NCBI Taxonomy" id="83619"/>
    <lineage>
        <taxon>Bacteria</taxon>
        <taxon>Pseudomonadati</taxon>
        <taxon>Pseudomonadota</taxon>
        <taxon>Gammaproteobacteria</taxon>
        <taxon>Lysobacterales</taxon>
        <taxon>Lysobacteraceae</taxon>
        <taxon>Pseudoxanthomonas</taxon>
    </lineage>
</organism>
<dbReference type="InterPro" id="IPR054542">
    <property type="entry name" value="Cys_met_metab_PP"/>
</dbReference>
<dbReference type="AlphaFoldDB" id="A0A7V8GK27"/>
<evidence type="ECO:0000256" key="3">
    <source>
        <dbReference type="PIRSR" id="PIRSR001434-2"/>
    </source>
</evidence>
<evidence type="ECO:0000256" key="1">
    <source>
        <dbReference type="ARBA" id="ARBA00001933"/>
    </source>
</evidence>
<dbReference type="InterPro" id="IPR015424">
    <property type="entry name" value="PyrdxlP-dep_Trfase"/>
</dbReference>
<dbReference type="FunFam" id="3.90.1150.10:FF:000008">
    <property type="entry name" value="Cystathionine gamma-synthase"/>
    <property type="match status" value="1"/>
</dbReference>
<keyword evidence="6" id="KW-0456">Lyase</keyword>
<evidence type="ECO:0000256" key="4">
    <source>
        <dbReference type="RuleBase" id="RU362118"/>
    </source>
</evidence>
<dbReference type="PROSITE" id="PS00868">
    <property type="entry name" value="CYS_MET_METAB_PP"/>
    <property type="match status" value="1"/>
</dbReference>
<dbReference type="Proteomes" id="UP000462066">
    <property type="component" value="Unassembled WGS sequence"/>
</dbReference>
<reference evidence="6 7" key="1">
    <citation type="submission" date="2017-10" db="EMBL/GenBank/DDBJ databases">
        <title>Whole genome sequencing of Pseudoxanthomonas broegbernensis DSM 12573(T).</title>
        <authorList>
            <person name="Kumar S."/>
            <person name="Bansal K."/>
            <person name="Kaur A."/>
            <person name="Patil P."/>
            <person name="Sharma S."/>
            <person name="Patil P.B."/>
        </authorList>
    </citation>
    <scope>NUCLEOTIDE SEQUENCE [LARGE SCALE GENOMIC DNA]</scope>
    <source>
        <strain evidence="6 7">DSM 12573</strain>
    </source>
</reference>
<dbReference type="Gene3D" id="3.40.640.10">
    <property type="entry name" value="Type I PLP-dependent aspartate aminotransferase-like (Major domain)"/>
    <property type="match status" value="1"/>
</dbReference>
<comment type="cofactor">
    <cofactor evidence="1 4">
        <name>pyridoxal 5'-phosphate</name>
        <dbReference type="ChEBI" id="CHEBI:597326"/>
    </cofactor>
</comment>
<dbReference type="Gene3D" id="3.90.1150.10">
    <property type="entry name" value="Aspartate Aminotransferase, domain 1"/>
    <property type="match status" value="1"/>
</dbReference>
<dbReference type="Pfam" id="PF01053">
    <property type="entry name" value="Cys_Met_Meta_PP"/>
    <property type="match status" value="1"/>
</dbReference>
<dbReference type="InterPro" id="IPR015421">
    <property type="entry name" value="PyrdxlP-dep_Trfase_major"/>
</dbReference>
<proteinExistence type="inferred from homology"/>
<dbReference type="PANTHER" id="PTHR11808">
    <property type="entry name" value="TRANS-SULFURATION ENZYME FAMILY MEMBER"/>
    <property type="match status" value="1"/>
</dbReference>
<dbReference type="GO" id="GO:0005737">
    <property type="term" value="C:cytoplasm"/>
    <property type="evidence" value="ECO:0007669"/>
    <property type="project" value="TreeGrafter"/>
</dbReference>